<reference evidence="11 12" key="1">
    <citation type="submission" date="2018-03" db="EMBL/GenBank/DDBJ databases">
        <title>Genome assembly of novel Miniimonas species PCH200.</title>
        <authorList>
            <person name="Thakur V."/>
            <person name="Kumar V."/>
            <person name="Singh D."/>
        </authorList>
    </citation>
    <scope>NUCLEOTIDE SEQUENCE [LARGE SCALE GENOMIC DNA]</scope>
    <source>
        <strain evidence="11 12">PCH200</strain>
    </source>
</reference>
<evidence type="ECO:0000256" key="1">
    <source>
        <dbReference type="ARBA" id="ARBA00004751"/>
    </source>
</evidence>
<keyword evidence="12" id="KW-1185">Reference proteome</keyword>
<evidence type="ECO:0000256" key="5">
    <source>
        <dbReference type="ARBA" id="ARBA00049288"/>
    </source>
</evidence>
<dbReference type="FunFam" id="1.10.230.10:FF:000002">
    <property type="entry name" value="Citrate synthase"/>
    <property type="match status" value="1"/>
</dbReference>
<dbReference type="Pfam" id="PF00285">
    <property type="entry name" value="Citrate_synt"/>
    <property type="match status" value="1"/>
</dbReference>
<dbReference type="SUPFAM" id="SSF48256">
    <property type="entry name" value="Citrate synthase"/>
    <property type="match status" value="1"/>
</dbReference>
<dbReference type="OrthoDB" id="9800864at2"/>
<feature type="active site" evidence="8">
    <location>
        <position position="308"/>
    </location>
</feature>
<dbReference type="InterPro" id="IPR036969">
    <property type="entry name" value="Citrate_synthase_sf"/>
</dbReference>
<dbReference type="GO" id="GO:0036440">
    <property type="term" value="F:citrate synthase activity"/>
    <property type="evidence" value="ECO:0007669"/>
    <property type="project" value="UniProtKB-EC"/>
</dbReference>
<feature type="active site" evidence="8">
    <location>
        <position position="365"/>
    </location>
</feature>
<dbReference type="Gene3D" id="2.20.28.60">
    <property type="match status" value="1"/>
</dbReference>
<name>A0A2U1ZYM8_9MICO</name>
<sequence length="430" mass="47069">MTASTPTATLAVDGTSVEFERVPAVVGNDGVAISSLLADTGLVTYDPGFMNTANCRSEITYIDGDAGILRYRGYPIEQLAASSNYLEVSYLLAKGELPSKAEFEAFETRVLRHTHVHEDFRRLISSFPRTAHPMAIISSAVSALPGFYPEVFAVAGEDEEELATVLLLAKMPTIVAYVLRHTQGQRMLDVDPENGFVDDFLRLALHQVRGEQFGPEVVAAMDKLLVLHADHEQNCSTATVRSVGSAHTNLFLSVSAGINALSGPLHGGANEAVLTMLEEIRDDHGDAKSFVAKVKDKSSGARLMGFGHRVYKNYDPRAAIVKEAADSALEALGARDELLDIAMGLEEIALSDDYFVSRKLYPNVDFYTGLIYRAMGFPTSMFTPLFAVGRMPGWIAQWREMMHDPTTKIARPRQVYTGPGERDFVSLDAR</sequence>
<dbReference type="CDD" id="cd06114">
    <property type="entry name" value="EcCS_like"/>
    <property type="match status" value="1"/>
</dbReference>
<dbReference type="PIRSF" id="PIRSF001369">
    <property type="entry name" value="Citrate_synth"/>
    <property type="match status" value="1"/>
</dbReference>
<proteinExistence type="inferred from homology"/>
<dbReference type="NCBIfam" id="TIGR01798">
    <property type="entry name" value="cit_synth_I"/>
    <property type="match status" value="1"/>
</dbReference>
<evidence type="ECO:0000256" key="2">
    <source>
        <dbReference type="ARBA" id="ARBA00010566"/>
    </source>
</evidence>
<dbReference type="UniPathway" id="UPA00223">
    <property type="reaction ID" value="UER00717"/>
</dbReference>
<gene>
    <name evidence="11" type="ORF">C8046_16990</name>
</gene>
<dbReference type="InterPro" id="IPR016142">
    <property type="entry name" value="Citrate_synth-like_lrg_a-sub"/>
</dbReference>
<dbReference type="Gene3D" id="1.10.580.10">
    <property type="entry name" value="Citrate Synthase, domain 1"/>
    <property type="match status" value="1"/>
</dbReference>
<organism evidence="11 12">
    <name type="scientific">Serinibacter arcticus</name>
    <dbReference type="NCBI Taxonomy" id="1655435"/>
    <lineage>
        <taxon>Bacteria</taxon>
        <taxon>Bacillati</taxon>
        <taxon>Actinomycetota</taxon>
        <taxon>Actinomycetes</taxon>
        <taxon>Micrococcales</taxon>
        <taxon>Beutenbergiaceae</taxon>
        <taxon>Serinibacter</taxon>
    </lineage>
</organism>
<protein>
    <recommendedName>
        <fullName evidence="6 7">Citrate synthase</fullName>
    </recommendedName>
</protein>
<comment type="pathway">
    <text evidence="1 9">Carbohydrate metabolism; tricarboxylic acid cycle; isocitrate from oxaloacetate: step 1/2.</text>
</comment>
<evidence type="ECO:0000313" key="11">
    <source>
        <dbReference type="EMBL" id="PWD52089.1"/>
    </source>
</evidence>
<comment type="caution">
    <text evidence="11">The sequence shown here is derived from an EMBL/GenBank/DDBJ whole genome shotgun (WGS) entry which is preliminary data.</text>
</comment>
<dbReference type="Gene3D" id="1.10.230.10">
    <property type="entry name" value="Cytochrome P450-Terp, domain 2"/>
    <property type="match status" value="1"/>
</dbReference>
<keyword evidence="3 9" id="KW-0816">Tricarboxylic acid cycle</keyword>
<dbReference type="InterPro" id="IPR019810">
    <property type="entry name" value="Citrate_synthase_AS"/>
</dbReference>
<dbReference type="GO" id="GO:0005737">
    <property type="term" value="C:cytoplasm"/>
    <property type="evidence" value="ECO:0007669"/>
    <property type="project" value="InterPro"/>
</dbReference>
<dbReference type="EMBL" id="PYHR01000002">
    <property type="protein sequence ID" value="PWD52089.1"/>
    <property type="molecule type" value="Genomic_DNA"/>
</dbReference>
<comment type="similarity">
    <text evidence="2 7 10">Belongs to the citrate synthase family.</text>
</comment>
<dbReference type="InterPro" id="IPR016143">
    <property type="entry name" value="Citrate_synth-like_sm_a-sub"/>
</dbReference>
<evidence type="ECO:0000256" key="10">
    <source>
        <dbReference type="RuleBase" id="RU003406"/>
    </source>
</evidence>
<dbReference type="PANTHER" id="PTHR42871">
    <property type="entry name" value="CITRATE SYNTHASE"/>
    <property type="match status" value="1"/>
</dbReference>
<dbReference type="PROSITE" id="PS00480">
    <property type="entry name" value="CITRATE_SYNTHASE"/>
    <property type="match status" value="1"/>
</dbReference>
<evidence type="ECO:0000256" key="3">
    <source>
        <dbReference type="ARBA" id="ARBA00022532"/>
    </source>
</evidence>
<evidence type="ECO:0000313" key="12">
    <source>
        <dbReference type="Proteomes" id="UP000245166"/>
    </source>
</evidence>
<keyword evidence="4 7" id="KW-0808">Transferase</keyword>
<dbReference type="InterPro" id="IPR002020">
    <property type="entry name" value="Citrate_synthase"/>
</dbReference>
<dbReference type="NCBIfam" id="NF004126">
    <property type="entry name" value="PRK05614.1"/>
    <property type="match status" value="1"/>
</dbReference>
<dbReference type="RefSeq" id="WP_109230472.1">
    <property type="nucleotide sequence ID" value="NZ_PYHR01000002.1"/>
</dbReference>
<dbReference type="AlphaFoldDB" id="A0A2U1ZYM8"/>
<accession>A0A2U1ZYM8</accession>
<evidence type="ECO:0000256" key="7">
    <source>
        <dbReference type="PIRNR" id="PIRNR001369"/>
    </source>
</evidence>
<dbReference type="InterPro" id="IPR010953">
    <property type="entry name" value="Citrate_synthase_typ-I"/>
</dbReference>
<dbReference type="Proteomes" id="UP000245166">
    <property type="component" value="Unassembled WGS sequence"/>
</dbReference>
<dbReference type="PRINTS" id="PR00143">
    <property type="entry name" value="CITRTSNTHASE"/>
</dbReference>
<dbReference type="GO" id="GO:0006099">
    <property type="term" value="P:tricarboxylic acid cycle"/>
    <property type="evidence" value="ECO:0007669"/>
    <property type="project" value="UniProtKB-UniRule"/>
</dbReference>
<evidence type="ECO:0000256" key="8">
    <source>
        <dbReference type="PIRSR" id="PIRSR001369-1"/>
    </source>
</evidence>
<dbReference type="PANTHER" id="PTHR42871:SF1">
    <property type="entry name" value="CITRATE SYNTHASE"/>
    <property type="match status" value="1"/>
</dbReference>
<dbReference type="InterPro" id="IPR024176">
    <property type="entry name" value="Citrate_synthase_bac-typ"/>
</dbReference>
<comment type="catalytic activity">
    <reaction evidence="5 9">
        <text>oxaloacetate + acetyl-CoA + H2O = citrate + CoA + H(+)</text>
        <dbReference type="Rhea" id="RHEA:16845"/>
        <dbReference type="ChEBI" id="CHEBI:15377"/>
        <dbReference type="ChEBI" id="CHEBI:15378"/>
        <dbReference type="ChEBI" id="CHEBI:16452"/>
        <dbReference type="ChEBI" id="CHEBI:16947"/>
        <dbReference type="ChEBI" id="CHEBI:57287"/>
        <dbReference type="ChEBI" id="CHEBI:57288"/>
        <dbReference type="EC" id="2.3.3.16"/>
    </reaction>
</comment>
<evidence type="ECO:0000256" key="6">
    <source>
        <dbReference type="NCBIfam" id="TIGR01798"/>
    </source>
</evidence>
<evidence type="ECO:0000256" key="4">
    <source>
        <dbReference type="ARBA" id="ARBA00022679"/>
    </source>
</evidence>
<evidence type="ECO:0000256" key="9">
    <source>
        <dbReference type="RuleBase" id="RU003370"/>
    </source>
</evidence>